<evidence type="ECO:0000313" key="2">
    <source>
        <dbReference type="EMBL" id="BCJ33390.1"/>
    </source>
</evidence>
<proteinExistence type="predicted"/>
<sequence>MGIGGLDRAGDTRVGGPQHLPGRMQERLPGLRAGRVAERQLVLAAPQPVPARLQLHAPAVRELAGVGEFVEDDGVVAHGGADDAPAVRAQLVDQPREVIE</sequence>
<gene>
    <name evidence="2" type="ORF">Athai_08930</name>
</gene>
<dbReference type="Proteomes" id="UP000611640">
    <property type="component" value="Chromosome"/>
</dbReference>
<evidence type="ECO:0000256" key="1">
    <source>
        <dbReference type="SAM" id="MobiDB-lite"/>
    </source>
</evidence>
<dbReference type="KEGG" id="atl:Athai_08930"/>
<protein>
    <submittedName>
        <fullName evidence="2">Uncharacterized protein</fullName>
    </submittedName>
</protein>
<keyword evidence="3" id="KW-1185">Reference proteome</keyword>
<reference evidence="2 3" key="1">
    <citation type="submission" date="2020-08" db="EMBL/GenBank/DDBJ databases">
        <title>Whole genome shotgun sequence of Actinocatenispora thailandica NBRC 105041.</title>
        <authorList>
            <person name="Komaki H."/>
            <person name="Tamura T."/>
        </authorList>
    </citation>
    <scope>NUCLEOTIDE SEQUENCE [LARGE SCALE GENOMIC DNA]</scope>
    <source>
        <strain evidence="2 3">NBRC 105041</strain>
    </source>
</reference>
<dbReference type="AlphaFoldDB" id="A0A7R7DKK0"/>
<name>A0A7R7DKK0_9ACTN</name>
<feature type="region of interest" description="Disordered" evidence="1">
    <location>
        <begin position="1"/>
        <end position="28"/>
    </location>
</feature>
<dbReference type="EMBL" id="AP023355">
    <property type="protein sequence ID" value="BCJ33390.1"/>
    <property type="molecule type" value="Genomic_DNA"/>
</dbReference>
<evidence type="ECO:0000313" key="3">
    <source>
        <dbReference type="Proteomes" id="UP000611640"/>
    </source>
</evidence>
<organism evidence="2 3">
    <name type="scientific">Actinocatenispora thailandica</name>
    <dbReference type="NCBI Taxonomy" id="227318"/>
    <lineage>
        <taxon>Bacteria</taxon>
        <taxon>Bacillati</taxon>
        <taxon>Actinomycetota</taxon>
        <taxon>Actinomycetes</taxon>
        <taxon>Micromonosporales</taxon>
        <taxon>Micromonosporaceae</taxon>
        <taxon>Actinocatenispora</taxon>
    </lineage>
</organism>
<accession>A0A7R7DKK0</accession>